<feature type="region of interest" description="Disordered" evidence="1">
    <location>
        <begin position="153"/>
        <end position="186"/>
    </location>
</feature>
<keyword evidence="2" id="KW-0812">Transmembrane</keyword>
<feature type="transmembrane region" description="Helical" evidence="2">
    <location>
        <begin position="21"/>
        <end position="39"/>
    </location>
</feature>
<comment type="caution">
    <text evidence="3">The sequence shown here is derived from an EMBL/GenBank/DDBJ whole genome shotgun (WGS) entry which is preliminary data.</text>
</comment>
<keyword evidence="2" id="KW-1133">Transmembrane helix</keyword>
<dbReference type="EMBL" id="BOMI01000098">
    <property type="protein sequence ID" value="GID76345.1"/>
    <property type="molecule type" value="Genomic_DNA"/>
</dbReference>
<protein>
    <submittedName>
        <fullName evidence="3">Uncharacterized protein</fullName>
    </submittedName>
</protein>
<keyword evidence="2" id="KW-0472">Membrane</keyword>
<keyword evidence="4" id="KW-1185">Reference proteome</keyword>
<organism evidence="3 4">
    <name type="scientific">Paractinoplanes deccanensis</name>
    <dbReference type="NCBI Taxonomy" id="113561"/>
    <lineage>
        <taxon>Bacteria</taxon>
        <taxon>Bacillati</taxon>
        <taxon>Actinomycetota</taxon>
        <taxon>Actinomycetes</taxon>
        <taxon>Micromonosporales</taxon>
        <taxon>Micromonosporaceae</taxon>
        <taxon>Paractinoplanes</taxon>
    </lineage>
</organism>
<evidence type="ECO:0000256" key="1">
    <source>
        <dbReference type="SAM" id="MobiDB-lite"/>
    </source>
</evidence>
<sequence>MPEAPADDPGISASAVTTLRLIAGWAFVGLALLNLAMGLDSFPYVAFHLVLLLAGLAMLGLQRVGRRPRRAAWLTGGAVAALGLVVSALPEAAVDCCSREYSVRHGFPFTMIARNPGGWHADGARILIDVLFWALAGMLVLIAVARLTPAPAGPAPARLAAPPRRAEHAEERGTRTADDENVRGLP</sequence>
<reference evidence="3 4" key="1">
    <citation type="submission" date="2021-01" db="EMBL/GenBank/DDBJ databases">
        <title>Whole genome shotgun sequence of Actinoplanes deccanensis NBRC 13994.</title>
        <authorList>
            <person name="Komaki H."/>
            <person name="Tamura T."/>
        </authorList>
    </citation>
    <scope>NUCLEOTIDE SEQUENCE [LARGE SCALE GENOMIC DNA]</scope>
    <source>
        <strain evidence="3 4">NBRC 13994</strain>
    </source>
</reference>
<feature type="transmembrane region" description="Helical" evidence="2">
    <location>
        <begin position="45"/>
        <end position="64"/>
    </location>
</feature>
<name>A0ABQ3Y8R4_9ACTN</name>
<accession>A0ABQ3Y8R4</accession>
<evidence type="ECO:0000313" key="4">
    <source>
        <dbReference type="Proteomes" id="UP000609879"/>
    </source>
</evidence>
<dbReference type="Proteomes" id="UP000609879">
    <property type="component" value="Unassembled WGS sequence"/>
</dbReference>
<gene>
    <name evidence="3" type="ORF">Ade02nite_49860</name>
</gene>
<evidence type="ECO:0000256" key="2">
    <source>
        <dbReference type="SAM" id="Phobius"/>
    </source>
</evidence>
<feature type="compositionally biased region" description="Basic and acidic residues" evidence="1">
    <location>
        <begin position="164"/>
        <end position="186"/>
    </location>
</feature>
<dbReference type="RefSeq" id="WP_203768626.1">
    <property type="nucleotide sequence ID" value="NZ_BAAABO010000042.1"/>
</dbReference>
<feature type="transmembrane region" description="Helical" evidence="2">
    <location>
        <begin position="71"/>
        <end position="89"/>
    </location>
</feature>
<evidence type="ECO:0000313" key="3">
    <source>
        <dbReference type="EMBL" id="GID76345.1"/>
    </source>
</evidence>
<feature type="transmembrane region" description="Helical" evidence="2">
    <location>
        <begin position="126"/>
        <end position="148"/>
    </location>
</feature>
<feature type="compositionally biased region" description="Low complexity" evidence="1">
    <location>
        <begin position="153"/>
        <end position="163"/>
    </location>
</feature>
<proteinExistence type="predicted"/>